<proteinExistence type="predicted"/>
<evidence type="ECO:0000313" key="3">
    <source>
        <dbReference type="Proteomes" id="UP000053257"/>
    </source>
</evidence>
<keyword evidence="1" id="KW-0472">Membrane</keyword>
<dbReference type="EMBL" id="KN840442">
    <property type="protein sequence ID" value="KIP12015.1"/>
    <property type="molecule type" value="Genomic_DNA"/>
</dbReference>
<dbReference type="AlphaFoldDB" id="A0A0C3SFF9"/>
<dbReference type="HOGENOM" id="CLU_547496_0_0_1"/>
<feature type="transmembrane region" description="Helical" evidence="1">
    <location>
        <begin position="377"/>
        <end position="403"/>
    </location>
</feature>
<sequence>MTTPAQTERTERTPLLQYNLHQDQLSTETTESPTRLSPPILPHLAQFKTGLPLGDSWCPNVFTTEGGRTAFVLLVWLHYARLLQQRTQSVDDIWEEWDTEVRDSTALRNVERRITETWATFLDAPRTPSEIEEVLWRPFPLRGNEHSPLTRVIDLYVFLPREVITHRVLELSLLRVWRYYLRPTSQTGNAWDSTKRVLWMMFPPRRIHAVDLIGLVAYLAILVRYSLDPPDVAIEEATTKQLFRSGLIVSYGFANFLQDFSWAKVPFLLTATSFLSASPAPSSGDLGYSVILAVLCTHIVQLHISSSPSPIYLYPFAQALPLSTLIWNGFAKIYLPVLLMFLPALLLASVLLSFSLADVVIIPASTAFASPLEARTVFLLLGVVLLLLLICSLGMLVLVYPFISAHSSGSPWDRYSTSVGLDARRSFVRTVLQYASLHSQFNLGSTLSTHSLFYARTLSLISLARRTLWWIAVGPLSFLLVCYLVLDIFT</sequence>
<dbReference type="OrthoDB" id="3941538at2759"/>
<evidence type="ECO:0000256" key="1">
    <source>
        <dbReference type="SAM" id="Phobius"/>
    </source>
</evidence>
<dbReference type="Proteomes" id="UP000053257">
    <property type="component" value="Unassembled WGS sequence"/>
</dbReference>
<gene>
    <name evidence="2" type="ORF">PHLGIDRAFT_398647</name>
</gene>
<keyword evidence="3" id="KW-1185">Reference proteome</keyword>
<keyword evidence="1" id="KW-1133">Transmembrane helix</keyword>
<reference evidence="2 3" key="1">
    <citation type="journal article" date="2014" name="PLoS Genet.">
        <title>Analysis of the Phlebiopsis gigantea genome, transcriptome and secretome provides insight into its pioneer colonization strategies of wood.</title>
        <authorList>
            <person name="Hori C."/>
            <person name="Ishida T."/>
            <person name="Igarashi K."/>
            <person name="Samejima M."/>
            <person name="Suzuki H."/>
            <person name="Master E."/>
            <person name="Ferreira P."/>
            <person name="Ruiz-Duenas F.J."/>
            <person name="Held B."/>
            <person name="Canessa P."/>
            <person name="Larrondo L.F."/>
            <person name="Schmoll M."/>
            <person name="Druzhinina I.S."/>
            <person name="Kubicek C.P."/>
            <person name="Gaskell J.A."/>
            <person name="Kersten P."/>
            <person name="St John F."/>
            <person name="Glasner J."/>
            <person name="Sabat G."/>
            <person name="Splinter BonDurant S."/>
            <person name="Syed K."/>
            <person name="Yadav J."/>
            <person name="Mgbeahuruike A.C."/>
            <person name="Kovalchuk A."/>
            <person name="Asiegbu F.O."/>
            <person name="Lackner G."/>
            <person name="Hoffmeister D."/>
            <person name="Rencoret J."/>
            <person name="Gutierrez A."/>
            <person name="Sun H."/>
            <person name="Lindquist E."/>
            <person name="Barry K."/>
            <person name="Riley R."/>
            <person name="Grigoriev I.V."/>
            <person name="Henrissat B."/>
            <person name="Kues U."/>
            <person name="Berka R.M."/>
            <person name="Martinez A.T."/>
            <person name="Covert S.F."/>
            <person name="Blanchette R.A."/>
            <person name="Cullen D."/>
        </authorList>
    </citation>
    <scope>NUCLEOTIDE SEQUENCE [LARGE SCALE GENOMIC DNA]</scope>
    <source>
        <strain evidence="2 3">11061_1 CR5-6</strain>
    </source>
</reference>
<feature type="transmembrane region" description="Helical" evidence="1">
    <location>
        <begin position="468"/>
        <end position="486"/>
    </location>
</feature>
<feature type="transmembrane region" description="Helical" evidence="1">
    <location>
        <begin position="333"/>
        <end position="356"/>
    </location>
</feature>
<keyword evidence="1" id="KW-0812">Transmembrane</keyword>
<accession>A0A0C3SFF9</accession>
<organism evidence="2 3">
    <name type="scientific">Phlebiopsis gigantea (strain 11061_1 CR5-6)</name>
    <name type="common">White-rot fungus</name>
    <name type="synonym">Peniophora gigantea</name>
    <dbReference type="NCBI Taxonomy" id="745531"/>
    <lineage>
        <taxon>Eukaryota</taxon>
        <taxon>Fungi</taxon>
        <taxon>Dikarya</taxon>
        <taxon>Basidiomycota</taxon>
        <taxon>Agaricomycotina</taxon>
        <taxon>Agaricomycetes</taxon>
        <taxon>Polyporales</taxon>
        <taxon>Phanerochaetaceae</taxon>
        <taxon>Phlebiopsis</taxon>
    </lineage>
</organism>
<evidence type="ECO:0000313" key="2">
    <source>
        <dbReference type="EMBL" id="KIP12015.1"/>
    </source>
</evidence>
<protein>
    <submittedName>
        <fullName evidence="2">Uncharacterized protein</fullName>
    </submittedName>
</protein>
<name>A0A0C3SFF9_PHLG1</name>